<feature type="domain" description="PKD-like" evidence="8">
    <location>
        <begin position="175"/>
        <end position="259"/>
    </location>
</feature>
<evidence type="ECO:0000259" key="8">
    <source>
        <dbReference type="Pfam" id="PF19408"/>
    </source>
</evidence>
<keyword evidence="5" id="KW-0482">Metalloprotease</keyword>
<dbReference type="Pfam" id="PF18962">
    <property type="entry name" value="Por_Secre_tail"/>
    <property type="match status" value="1"/>
</dbReference>
<gene>
    <name evidence="9" type="ORF">SAMN03080598_03803</name>
</gene>
<sequence>MGGPGPNDCGNQAGDIHFDDDETWTNVLRNNDSQPIDLETVAAHEIGHSLGLFHTNVSGSLMEADYTGSHRFLGPDDIAGIQSIYGTPANNNFVSGPNFLCSTNTLILEDVPVAATVSWTVTPTRLFSGSTSGTGSSATLTPFHTNTSGQATITFNVTTPCGSVQIQRPFWVGKPAVPGPITGNTSPGPGSLTPYYINNLPAGASSMTWSLPYCVGCSQPWSFYSGQNDILMTANVGNSDGYVQAMGVNPCGTGGASLLYVTPSGSCDPCPRMYPNPVSNELSLEWMDTEGFVLSEDIESYQVSLYNAVGGIILTETTNNPSIKIDLSQLKNGFYYLHIENKDGLIRKQIRVER</sequence>
<dbReference type="GO" id="GO:0004222">
    <property type="term" value="F:metalloendopeptidase activity"/>
    <property type="evidence" value="ECO:0007669"/>
    <property type="project" value="InterPro"/>
</dbReference>
<evidence type="ECO:0000259" key="7">
    <source>
        <dbReference type="Pfam" id="PF18962"/>
    </source>
</evidence>
<dbReference type="NCBIfam" id="TIGR04183">
    <property type="entry name" value="Por_Secre_tail"/>
    <property type="match status" value="1"/>
</dbReference>
<dbReference type="InterPro" id="IPR021190">
    <property type="entry name" value="Pept_M10A"/>
</dbReference>
<feature type="domain" description="Peptidase M10 metallopeptidase" evidence="6">
    <location>
        <begin position="11"/>
        <end position="86"/>
    </location>
</feature>
<evidence type="ECO:0000313" key="9">
    <source>
        <dbReference type="EMBL" id="SEG41246.1"/>
    </source>
</evidence>
<evidence type="ECO:0000256" key="1">
    <source>
        <dbReference type="ARBA" id="ARBA00022670"/>
    </source>
</evidence>
<organism evidence="9 10">
    <name type="scientific">Algoriphagus boritolerans DSM 17298 = JCM 18970</name>
    <dbReference type="NCBI Taxonomy" id="1120964"/>
    <lineage>
        <taxon>Bacteria</taxon>
        <taxon>Pseudomonadati</taxon>
        <taxon>Bacteroidota</taxon>
        <taxon>Cytophagia</taxon>
        <taxon>Cytophagales</taxon>
        <taxon>Cyclobacteriaceae</taxon>
        <taxon>Algoriphagus</taxon>
    </lineage>
</organism>
<evidence type="ECO:0000313" key="10">
    <source>
        <dbReference type="Proteomes" id="UP000236736"/>
    </source>
</evidence>
<dbReference type="PRINTS" id="PR00138">
    <property type="entry name" value="MATRIXIN"/>
</dbReference>
<dbReference type="Pfam" id="PF00413">
    <property type="entry name" value="Peptidase_M10"/>
    <property type="match status" value="1"/>
</dbReference>
<dbReference type="Pfam" id="PF19408">
    <property type="entry name" value="PKD_6"/>
    <property type="match status" value="1"/>
</dbReference>
<dbReference type="Proteomes" id="UP000236736">
    <property type="component" value="Unassembled WGS sequence"/>
</dbReference>
<evidence type="ECO:0000256" key="2">
    <source>
        <dbReference type="ARBA" id="ARBA00022723"/>
    </source>
</evidence>
<evidence type="ECO:0000256" key="3">
    <source>
        <dbReference type="ARBA" id="ARBA00022801"/>
    </source>
</evidence>
<dbReference type="InterPro" id="IPR026444">
    <property type="entry name" value="Secre_tail"/>
</dbReference>
<dbReference type="EMBL" id="FNVR01000033">
    <property type="protein sequence ID" value="SEG41246.1"/>
    <property type="molecule type" value="Genomic_DNA"/>
</dbReference>
<dbReference type="STRING" id="1120964.GCA_001313265_03335"/>
<keyword evidence="1" id="KW-0645">Protease</keyword>
<dbReference type="PANTHER" id="PTHR10201">
    <property type="entry name" value="MATRIX METALLOPROTEINASE"/>
    <property type="match status" value="1"/>
</dbReference>
<keyword evidence="3" id="KW-0378">Hydrolase</keyword>
<evidence type="ECO:0000256" key="4">
    <source>
        <dbReference type="ARBA" id="ARBA00022833"/>
    </source>
</evidence>
<accession>A0A1H6A0K7</accession>
<dbReference type="GO" id="GO:0030574">
    <property type="term" value="P:collagen catabolic process"/>
    <property type="evidence" value="ECO:0007669"/>
    <property type="project" value="TreeGrafter"/>
</dbReference>
<dbReference type="GO" id="GO:0030198">
    <property type="term" value="P:extracellular matrix organization"/>
    <property type="evidence" value="ECO:0007669"/>
    <property type="project" value="TreeGrafter"/>
</dbReference>
<name>A0A1H6A0K7_9BACT</name>
<proteinExistence type="predicted"/>
<keyword evidence="2" id="KW-0479">Metal-binding</keyword>
<evidence type="ECO:0000259" key="6">
    <source>
        <dbReference type="Pfam" id="PF00413"/>
    </source>
</evidence>
<dbReference type="GO" id="GO:0008270">
    <property type="term" value="F:zinc ion binding"/>
    <property type="evidence" value="ECO:0007669"/>
    <property type="project" value="InterPro"/>
</dbReference>
<dbReference type="GO" id="GO:0006508">
    <property type="term" value="P:proteolysis"/>
    <property type="evidence" value="ECO:0007669"/>
    <property type="project" value="UniProtKB-KW"/>
</dbReference>
<dbReference type="SUPFAM" id="SSF55486">
    <property type="entry name" value="Metalloproteases ('zincins'), catalytic domain"/>
    <property type="match status" value="1"/>
</dbReference>
<dbReference type="InterPro" id="IPR024079">
    <property type="entry name" value="MetalloPept_cat_dom_sf"/>
</dbReference>
<dbReference type="AlphaFoldDB" id="A0A1H6A0K7"/>
<dbReference type="PANTHER" id="PTHR10201:SF323">
    <property type="entry name" value="MATRIX METALLOPROTEINASE-21"/>
    <property type="match status" value="1"/>
</dbReference>
<dbReference type="GO" id="GO:0031012">
    <property type="term" value="C:extracellular matrix"/>
    <property type="evidence" value="ECO:0007669"/>
    <property type="project" value="InterPro"/>
</dbReference>
<evidence type="ECO:0000256" key="5">
    <source>
        <dbReference type="ARBA" id="ARBA00023049"/>
    </source>
</evidence>
<reference evidence="10" key="1">
    <citation type="submission" date="2016-10" db="EMBL/GenBank/DDBJ databases">
        <authorList>
            <person name="Varghese N."/>
            <person name="Submissions S."/>
        </authorList>
    </citation>
    <scope>NUCLEOTIDE SEQUENCE [LARGE SCALE GENOMIC DNA]</scope>
    <source>
        <strain evidence="10">DSM 17298</strain>
    </source>
</reference>
<feature type="domain" description="Secretion system C-terminal sorting" evidence="7">
    <location>
        <begin position="273"/>
        <end position="348"/>
    </location>
</feature>
<keyword evidence="4" id="KW-0862">Zinc</keyword>
<dbReference type="Gene3D" id="3.40.390.10">
    <property type="entry name" value="Collagenase (Catalytic Domain)"/>
    <property type="match status" value="1"/>
</dbReference>
<dbReference type="InterPro" id="IPR045829">
    <property type="entry name" value="PKD_6"/>
</dbReference>
<protein>
    <submittedName>
        <fullName evidence="9">Por secretion system C-terminal sorting domain-containing protein</fullName>
    </submittedName>
</protein>
<dbReference type="InterPro" id="IPR001818">
    <property type="entry name" value="Pept_M10_metallopeptidase"/>
</dbReference>
<keyword evidence="10" id="KW-1185">Reference proteome</keyword>